<dbReference type="Pfam" id="PF23232">
    <property type="entry name" value="AAA_lid_13"/>
    <property type="match status" value="1"/>
</dbReference>
<dbReference type="Pfam" id="PF00067">
    <property type="entry name" value="p450"/>
    <property type="match status" value="1"/>
</dbReference>
<dbReference type="GO" id="GO:0016887">
    <property type="term" value="F:ATP hydrolysis activity"/>
    <property type="evidence" value="ECO:0007669"/>
    <property type="project" value="InterPro"/>
</dbReference>
<keyword evidence="3" id="KW-0808">Transferase</keyword>
<dbReference type="GO" id="GO:0005524">
    <property type="term" value="F:ATP binding"/>
    <property type="evidence" value="ECO:0007669"/>
    <property type="project" value="InterPro"/>
</dbReference>
<dbReference type="GO" id="GO:0008168">
    <property type="term" value="F:methyltransferase activity"/>
    <property type="evidence" value="ECO:0007669"/>
    <property type="project" value="UniProtKB-KW"/>
</dbReference>
<dbReference type="AlphaFoldDB" id="A0A1S8BLW7"/>
<feature type="chain" id="PRO_5012368242" evidence="1">
    <location>
        <begin position="18"/>
        <end position="890"/>
    </location>
</feature>
<dbReference type="GO" id="GO:0004497">
    <property type="term" value="F:monooxygenase activity"/>
    <property type="evidence" value="ECO:0007669"/>
    <property type="project" value="InterPro"/>
</dbReference>
<proteinExistence type="predicted"/>
<dbReference type="SUPFAM" id="SSF52540">
    <property type="entry name" value="P-loop containing nucleoside triphosphate hydrolases"/>
    <property type="match status" value="1"/>
</dbReference>
<dbReference type="InterPro" id="IPR027417">
    <property type="entry name" value="P-loop_NTPase"/>
</dbReference>
<evidence type="ECO:0000256" key="1">
    <source>
        <dbReference type="SAM" id="SignalP"/>
    </source>
</evidence>
<evidence type="ECO:0000259" key="2">
    <source>
        <dbReference type="SMART" id="SM00382"/>
    </source>
</evidence>
<feature type="domain" description="AAA+ ATPase" evidence="2">
    <location>
        <begin position="636"/>
        <end position="763"/>
    </location>
</feature>
<feature type="signal peptide" evidence="1">
    <location>
        <begin position="1"/>
        <end position="17"/>
    </location>
</feature>
<dbReference type="Pfam" id="PF00004">
    <property type="entry name" value="AAA"/>
    <property type="match status" value="1"/>
</dbReference>
<dbReference type="InterPro" id="IPR001128">
    <property type="entry name" value="Cyt_P450"/>
</dbReference>
<dbReference type="Gene3D" id="1.10.630.10">
    <property type="entry name" value="Cytochrome P450"/>
    <property type="match status" value="1"/>
</dbReference>
<protein>
    <submittedName>
        <fullName evidence="3">Pisatin demethylase</fullName>
    </submittedName>
</protein>
<dbReference type="InterPro" id="IPR056599">
    <property type="entry name" value="AAA_lid_fung"/>
</dbReference>
<dbReference type="GO" id="GO:0032259">
    <property type="term" value="P:methylation"/>
    <property type="evidence" value="ECO:0007669"/>
    <property type="project" value="UniProtKB-KW"/>
</dbReference>
<dbReference type="InterPro" id="IPR003959">
    <property type="entry name" value="ATPase_AAA_core"/>
</dbReference>
<dbReference type="SMART" id="SM00382">
    <property type="entry name" value="AAA"/>
    <property type="match status" value="1"/>
</dbReference>
<keyword evidence="3" id="KW-0489">Methyltransferase</keyword>
<name>A0A1S8BLW7_9PEZI</name>
<gene>
    <name evidence="3" type="ORF">BK809_0002995</name>
</gene>
<dbReference type="EMBL" id="MSZU01000075">
    <property type="protein sequence ID" value="OMP88238.1"/>
    <property type="molecule type" value="Genomic_DNA"/>
</dbReference>
<dbReference type="CDD" id="cd11060">
    <property type="entry name" value="CYP57A1-like"/>
    <property type="match status" value="1"/>
</dbReference>
<dbReference type="GO" id="GO:0020037">
    <property type="term" value="F:heme binding"/>
    <property type="evidence" value="ECO:0007669"/>
    <property type="project" value="InterPro"/>
</dbReference>
<dbReference type="CDD" id="cd19481">
    <property type="entry name" value="RecA-like_protease"/>
    <property type="match status" value="1"/>
</dbReference>
<comment type="caution">
    <text evidence="3">The sequence shown here is derived from an EMBL/GenBank/DDBJ whole genome shotgun (WGS) entry which is preliminary data.</text>
</comment>
<dbReference type="InterPro" id="IPR036396">
    <property type="entry name" value="Cyt_P450_sf"/>
</dbReference>
<dbReference type="PANTHER" id="PTHR46411:SF4">
    <property type="entry name" value="AAA+ ATPASE DOMAIN-CONTAINING PROTEIN"/>
    <property type="match status" value="1"/>
</dbReference>
<dbReference type="GO" id="GO:0016705">
    <property type="term" value="F:oxidoreductase activity, acting on paired donors, with incorporation or reduction of molecular oxygen"/>
    <property type="evidence" value="ECO:0007669"/>
    <property type="project" value="InterPro"/>
</dbReference>
<dbReference type="Proteomes" id="UP000190776">
    <property type="component" value="Unassembled WGS sequence"/>
</dbReference>
<organism evidence="3 4">
    <name type="scientific">Diplodia seriata</name>
    <dbReference type="NCBI Taxonomy" id="420778"/>
    <lineage>
        <taxon>Eukaryota</taxon>
        <taxon>Fungi</taxon>
        <taxon>Dikarya</taxon>
        <taxon>Ascomycota</taxon>
        <taxon>Pezizomycotina</taxon>
        <taxon>Dothideomycetes</taxon>
        <taxon>Dothideomycetes incertae sedis</taxon>
        <taxon>Botryosphaeriales</taxon>
        <taxon>Botryosphaeriaceae</taxon>
        <taxon>Diplodia</taxon>
    </lineage>
</organism>
<accession>A0A1S8BLW7</accession>
<dbReference type="SUPFAM" id="SSF48264">
    <property type="entry name" value="Cytochrome P450"/>
    <property type="match status" value="1"/>
</dbReference>
<evidence type="ECO:0000313" key="3">
    <source>
        <dbReference type="EMBL" id="OMP88238.1"/>
    </source>
</evidence>
<dbReference type="STRING" id="420778.A0A1S8BLW7"/>
<dbReference type="OrthoDB" id="3934656at2759"/>
<evidence type="ECO:0000313" key="4">
    <source>
        <dbReference type="Proteomes" id="UP000190776"/>
    </source>
</evidence>
<keyword evidence="1" id="KW-0732">Signal</keyword>
<dbReference type="GO" id="GO:0005506">
    <property type="term" value="F:iron ion binding"/>
    <property type="evidence" value="ECO:0007669"/>
    <property type="project" value="InterPro"/>
</dbReference>
<reference evidence="3 4" key="1">
    <citation type="submission" date="2017-01" db="EMBL/GenBank/DDBJ databases">
        <title>Draft genome sequence of Diplodia seriata F98.1, a fungal species involved in grapevine trunk diseases.</title>
        <authorList>
            <person name="Robert-Siegwald G."/>
            <person name="Vallet J."/>
            <person name="Abou-Mansour E."/>
            <person name="Xu J."/>
            <person name="Rey P."/>
            <person name="Bertsch C."/>
            <person name="Rego C."/>
            <person name="Larignon P."/>
            <person name="Fontaine F."/>
            <person name="Lebrun M.-H."/>
        </authorList>
    </citation>
    <scope>NUCLEOTIDE SEQUENCE [LARGE SCALE GENOMIC DNA]</scope>
    <source>
        <strain evidence="3 4">F98.1</strain>
    </source>
</reference>
<dbReference type="PANTHER" id="PTHR46411">
    <property type="entry name" value="FAMILY ATPASE, PUTATIVE-RELATED"/>
    <property type="match status" value="1"/>
</dbReference>
<dbReference type="Gene3D" id="3.40.50.300">
    <property type="entry name" value="P-loop containing nucleotide triphosphate hydrolases"/>
    <property type="match status" value="1"/>
</dbReference>
<sequence>MGFAVYLFFGALSALIANSILQSIRSPLRSIPGPLLARFTRLWYLKEVWTGQFPWTNIALHKKHGTYSTPLTALSTPSIRPDTEHTNDVTGPIVRIAPNEYSIDDPEAIRTIYGHGTAFTKGPWYYASGAPHRPNIFTDTNPKTHATERRKFAALYSMSTLVTMERAVDHCIECFKDRLVDFSRSGTTFDLPWWMQCFAFDTIGEITVSKRFGFLDAGKDPLGIIGGLDGFLTYCGRVGVFPETHLVLFTLISMLGANAFDHIVKFSDDQVHAYKQNVEGETFLSKALRIHQEEPRKLSEHDIQGICQMNVVAGSDTSSISLTSILWHLLKNQDALGKLRAEVDQVYSQNAARDVITFADSQNMPYLQGAIKEALRLHPATGLPLSRVVPKGGATISGHFFPEGTIVGVNSWVAHHNTQVFGDDVHEFRPERWMVGKEAEQVLDRYWLPVSCITSPEIEPNLICALFAGLVMVDPIQYFTDMQEERCVLNAAFEVSNTKVESDCCDECQKIVHEEKRPFRFPGYSKINPLTVKGLTEHQYFLCDRRVEAFVFKHREWRHLDISGIKPAQYDKKILDTLVLEPHVKNMIQSLTAKYLKGLRAKEAKERSLDEQGKALEVETLDESAWSADFVKGKGEGLIFLLHGKPGVGKTYTAECIAANAERPLLTLTCADIGTNPSIIEATLMRWFKLARSWNAIMLIDEADIYMEHRKVQDLVRNNLVAAFLRAMEYYKGILFLTTNRVGTFDEAFISRIDITIYYRSFSHKQRTEVWETFFNKLEREREETIRIHLQTRDYIEESPELRQLQWNGREIRNAFQIAVALAETEGEKDARGRIIIKLDHICSTVDMSKAFKGYMKQLYKKDEDSMAAARLNRIEIGTGEEDSEQPSFR</sequence>
<dbReference type="InterPro" id="IPR003593">
    <property type="entry name" value="AAA+_ATPase"/>
</dbReference>